<evidence type="ECO:0000313" key="1">
    <source>
        <dbReference type="EMBL" id="MPD04073.1"/>
    </source>
</evidence>
<dbReference type="EMBL" id="VSRR010139290">
    <property type="protein sequence ID" value="MPD04073.1"/>
    <property type="molecule type" value="Genomic_DNA"/>
</dbReference>
<name>A0A5B7K6A6_PORTR</name>
<gene>
    <name evidence="1" type="ORF">E2C01_099742</name>
</gene>
<keyword evidence="2" id="KW-1185">Reference proteome</keyword>
<evidence type="ECO:0000313" key="2">
    <source>
        <dbReference type="Proteomes" id="UP000324222"/>
    </source>
</evidence>
<organism evidence="1 2">
    <name type="scientific">Portunus trituberculatus</name>
    <name type="common">Swimming crab</name>
    <name type="synonym">Neptunus trituberculatus</name>
    <dbReference type="NCBI Taxonomy" id="210409"/>
    <lineage>
        <taxon>Eukaryota</taxon>
        <taxon>Metazoa</taxon>
        <taxon>Ecdysozoa</taxon>
        <taxon>Arthropoda</taxon>
        <taxon>Crustacea</taxon>
        <taxon>Multicrustacea</taxon>
        <taxon>Malacostraca</taxon>
        <taxon>Eumalacostraca</taxon>
        <taxon>Eucarida</taxon>
        <taxon>Decapoda</taxon>
        <taxon>Pleocyemata</taxon>
        <taxon>Brachyura</taxon>
        <taxon>Eubrachyura</taxon>
        <taxon>Portunoidea</taxon>
        <taxon>Portunidae</taxon>
        <taxon>Portuninae</taxon>
        <taxon>Portunus</taxon>
    </lineage>
</organism>
<protein>
    <submittedName>
        <fullName evidence="1">Uncharacterized protein</fullName>
    </submittedName>
</protein>
<dbReference type="Proteomes" id="UP000324222">
    <property type="component" value="Unassembled WGS sequence"/>
</dbReference>
<accession>A0A5B7K6A6</accession>
<dbReference type="AlphaFoldDB" id="A0A5B7K6A6"/>
<sequence>MSMTRHLPNCANGTVKVEGKIYFPLMSRRSVTRFAEQGSWGGLHSAPIGLVLQGGLPHTASPSGILATLHSQG</sequence>
<comment type="caution">
    <text evidence="1">The sequence shown here is derived from an EMBL/GenBank/DDBJ whole genome shotgun (WGS) entry which is preliminary data.</text>
</comment>
<proteinExistence type="predicted"/>
<reference evidence="1 2" key="1">
    <citation type="submission" date="2019-05" db="EMBL/GenBank/DDBJ databases">
        <title>Another draft genome of Portunus trituberculatus and its Hox gene families provides insights of decapod evolution.</title>
        <authorList>
            <person name="Jeong J.-H."/>
            <person name="Song I."/>
            <person name="Kim S."/>
            <person name="Choi T."/>
            <person name="Kim D."/>
            <person name="Ryu S."/>
            <person name="Kim W."/>
        </authorList>
    </citation>
    <scope>NUCLEOTIDE SEQUENCE [LARGE SCALE GENOMIC DNA]</scope>
    <source>
        <tissue evidence="1">Muscle</tissue>
    </source>
</reference>